<dbReference type="InterPro" id="IPR051397">
    <property type="entry name" value="Zn-ADH-like_protein"/>
</dbReference>
<dbReference type="AlphaFoldDB" id="A0AAE3KDS9"/>
<comment type="caution">
    <text evidence="2">The sequence shown here is derived from an EMBL/GenBank/DDBJ whole genome shotgun (WGS) entry which is preliminary data.</text>
</comment>
<keyword evidence="2" id="KW-0560">Oxidoreductase</keyword>
<dbReference type="Gene3D" id="3.40.50.720">
    <property type="entry name" value="NAD(P)-binding Rossmann-like Domain"/>
    <property type="match status" value="1"/>
</dbReference>
<dbReference type="InterPro" id="IPR011032">
    <property type="entry name" value="GroES-like_sf"/>
</dbReference>
<proteinExistence type="predicted"/>
<evidence type="ECO:0000313" key="2">
    <source>
        <dbReference type="EMBL" id="MCP1677179.1"/>
    </source>
</evidence>
<dbReference type="GO" id="GO:0043957">
    <property type="term" value="F:acryloyl-CoA reductase (NADPH) activity"/>
    <property type="evidence" value="ECO:0007669"/>
    <property type="project" value="TreeGrafter"/>
</dbReference>
<dbReference type="PANTHER" id="PTHR43677:SF1">
    <property type="entry name" value="ACRYLYL-COA REDUCTASE ACUI-RELATED"/>
    <property type="match status" value="1"/>
</dbReference>
<organism evidence="2 3">
    <name type="scientific">Natronocella acetinitrilica</name>
    <dbReference type="NCBI Taxonomy" id="414046"/>
    <lineage>
        <taxon>Bacteria</taxon>
        <taxon>Pseudomonadati</taxon>
        <taxon>Pseudomonadota</taxon>
        <taxon>Gammaproteobacteria</taxon>
        <taxon>Chromatiales</taxon>
        <taxon>Ectothiorhodospiraceae</taxon>
        <taxon>Natronocella</taxon>
    </lineage>
</organism>
<evidence type="ECO:0000259" key="1">
    <source>
        <dbReference type="SMART" id="SM00829"/>
    </source>
</evidence>
<gene>
    <name evidence="2" type="ORF">J2T57_004356</name>
</gene>
<dbReference type="EMBL" id="JALJXV010000015">
    <property type="protein sequence ID" value="MCP1677179.1"/>
    <property type="molecule type" value="Genomic_DNA"/>
</dbReference>
<keyword evidence="3" id="KW-1185">Reference proteome</keyword>
<dbReference type="CDD" id="cd08288">
    <property type="entry name" value="MDR_yhdh"/>
    <property type="match status" value="1"/>
</dbReference>
<dbReference type="RefSeq" id="WP_253485417.1">
    <property type="nucleotide sequence ID" value="NZ_JALJXV010000015.1"/>
</dbReference>
<dbReference type="InterPro" id="IPR013154">
    <property type="entry name" value="ADH-like_N"/>
</dbReference>
<accession>A0AAE3KDS9</accession>
<dbReference type="Proteomes" id="UP001205843">
    <property type="component" value="Unassembled WGS sequence"/>
</dbReference>
<sequence>MGSDTFKAMVLRQEGEGTTHNIEWLTDADLPEGDVLVDVQYSSMNFKDALAVTGTGKIVRTWPMVPGIDLAGTVRDSSSDEFSVGAQVVLTGWGVGERYWGGYSQRQRVQSKWLVELPDGLDPRQAMGIGTAGLTAMLCVMRLEDAGLKPSDGSVLVSGAMGGVGSVAVSILASLGYDVTALILPSQAEHSGYLSSLGAKDIISGDEWGQPPRPLETQVWAGAIDTVGGKVLARILSSMDYGGLVANCGLAGSHDLPSTVMPFILRGVSLLGVDSVMCPRDRRIAAWQRIVMDLPTDALSAIHHVASLEETPSVAQDMLAGKLRGRVVVDLNN</sequence>
<dbReference type="EC" id="1.3.1.-" evidence="2"/>
<reference evidence="2" key="1">
    <citation type="submission" date="2022-03" db="EMBL/GenBank/DDBJ databases">
        <title>Genomic Encyclopedia of Type Strains, Phase III (KMG-III): the genomes of soil and plant-associated and newly described type strains.</title>
        <authorList>
            <person name="Whitman W."/>
        </authorList>
    </citation>
    <scope>NUCLEOTIDE SEQUENCE</scope>
    <source>
        <strain evidence="2">ANL 6-2</strain>
    </source>
</reference>
<dbReference type="InterPro" id="IPR013149">
    <property type="entry name" value="ADH-like_C"/>
</dbReference>
<protein>
    <submittedName>
        <fullName evidence="2">Acrylyl-CoA reductase (NADPH)</fullName>
        <ecNumber evidence="2">1.3.1.-</ecNumber>
    </submittedName>
</protein>
<dbReference type="InterPro" id="IPR020843">
    <property type="entry name" value="ER"/>
</dbReference>
<dbReference type="Gene3D" id="3.90.180.10">
    <property type="entry name" value="Medium-chain alcohol dehydrogenases, catalytic domain"/>
    <property type="match status" value="1"/>
</dbReference>
<dbReference type="InterPro" id="IPR036291">
    <property type="entry name" value="NAD(P)-bd_dom_sf"/>
</dbReference>
<dbReference type="Pfam" id="PF00107">
    <property type="entry name" value="ADH_zinc_N"/>
    <property type="match status" value="1"/>
</dbReference>
<dbReference type="SUPFAM" id="SSF51735">
    <property type="entry name" value="NAD(P)-binding Rossmann-fold domains"/>
    <property type="match status" value="1"/>
</dbReference>
<feature type="domain" description="Enoyl reductase (ER)" evidence="1">
    <location>
        <begin position="17"/>
        <end position="329"/>
    </location>
</feature>
<dbReference type="NCBIfam" id="TIGR02823">
    <property type="entry name" value="oxido_YhdH"/>
    <property type="match status" value="1"/>
</dbReference>
<dbReference type="Pfam" id="PF08240">
    <property type="entry name" value="ADH_N"/>
    <property type="match status" value="1"/>
</dbReference>
<dbReference type="InterPro" id="IPR014188">
    <property type="entry name" value="Acrylyl-CoA_reductase_AcuI"/>
</dbReference>
<dbReference type="SMART" id="SM00829">
    <property type="entry name" value="PKS_ER"/>
    <property type="match status" value="1"/>
</dbReference>
<evidence type="ECO:0000313" key="3">
    <source>
        <dbReference type="Proteomes" id="UP001205843"/>
    </source>
</evidence>
<name>A0AAE3KDS9_9GAMM</name>
<dbReference type="PANTHER" id="PTHR43677">
    <property type="entry name" value="SHORT-CHAIN DEHYDROGENASE/REDUCTASE"/>
    <property type="match status" value="1"/>
</dbReference>
<dbReference type="SUPFAM" id="SSF50129">
    <property type="entry name" value="GroES-like"/>
    <property type="match status" value="1"/>
</dbReference>